<gene>
    <name evidence="1" type="ORF">FD02_GL001630</name>
</gene>
<dbReference type="Proteomes" id="UP000051804">
    <property type="component" value="Unassembled WGS sequence"/>
</dbReference>
<evidence type="ECO:0000313" key="2">
    <source>
        <dbReference type="Proteomes" id="UP000051804"/>
    </source>
</evidence>
<dbReference type="PATRIC" id="fig|1291734.4.peg.1678"/>
<dbReference type="RefSeq" id="WP_056951139.1">
    <property type="nucleotide sequence ID" value="NZ_AZDJ01000022.1"/>
</dbReference>
<comment type="caution">
    <text evidence="1">The sequence shown here is derived from an EMBL/GenBank/DDBJ whole genome shotgun (WGS) entry which is preliminary data.</text>
</comment>
<proteinExistence type="predicted"/>
<dbReference type="AlphaFoldDB" id="A0A0R1JWC7"/>
<organism evidence="1 2">
    <name type="scientific">Lacticaseibacillus nasuensis JCM 17158</name>
    <dbReference type="NCBI Taxonomy" id="1291734"/>
    <lineage>
        <taxon>Bacteria</taxon>
        <taxon>Bacillati</taxon>
        <taxon>Bacillota</taxon>
        <taxon>Bacilli</taxon>
        <taxon>Lactobacillales</taxon>
        <taxon>Lactobacillaceae</taxon>
        <taxon>Lacticaseibacillus</taxon>
    </lineage>
</organism>
<name>A0A0R1JWC7_9LACO</name>
<dbReference type="EMBL" id="AZDJ01000022">
    <property type="protein sequence ID" value="KRK72657.1"/>
    <property type="molecule type" value="Genomic_DNA"/>
</dbReference>
<accession>A0A0R1JWC7</accession>
<sequence length="484" mass="54285">MNFTALFNQSDQTTYAILQALMQRTDLTRTTTSLAADYDLTPYQLNKYFETINADLQTVTTGTPAYLDASQRGVWRAHGLTTYMVQRIGLLALQRSNLFIVFEYEFFYKNRLAKRDYINQHAISTPNFYLMTNSLHTLLANEHFYAATGGATNPESIIRLHLFELYYTAYTGVATPFAELNASVEPLLQCCADFIGHPLRPTQVTKLSLFIKIWQLRIQNGETLTADALTLSALPAESQTFIAQLQAVTTPAPSAREAGYLLAFLLTQQFAPLPDAALATTFPAVKPLTANFMGLLTAQSALIDCSRLDLDRLTASLNQLHLQLVTFFVEPTTFIDPTQMQFFQELYPGFDVVINAALQHLEQVSTTPLTPKLRVNLYFSYMFALISAIPPRAVNDEVFICVDFSEGALYSDYVIQTLAAFSHAHIVVEDNVSTETDIYISDYHSDLVDAPQVIWQNPPTPTDWSDLADMILTTKHDKTLQLVK</sequence>
<protein>
    <recommendedName>
        <fullName evidence="3">Mga helix-turn-helix domain-containing protein</fullName>
    </recommendedName>
</protein>
<dbReference type="OrthoDB" id="2143991at2"/>
<keyword evidence="2" id="KW-1185">Reference proteome</keyword>
<reference evidence="1 2" key="1">
    <citation type="journal article" date="2015" name="Genome Announc.">
        <title>Expanding the biotechnology potential of lactobacilli through comparative genomics of 213 strains and associated genera.</title>
        <authorList>
            <person name="Sun Z."/>
            <person name="Harris H.M."/>
            <person name="McCann A."/>
            <person name="Guo C."/>
            <person name="Argimon S."/>
            <person name="Zhang W."/>
            <person name="Yang X."/>
            <person name="Jeffery I.B."/>
            <person name="Cooney J.C."/>
            <person name="Kagawa T.F."/>
            <person name="Liu W."/>
            <person name="Song Y."/>
            <person name="Salvetti E."/>
            <person name="Wrobel A."/>
            <person name="Rasinkangas P."/>
            <person name="Parkhill J."/>
            <person name="Rea M.C."/>
            <person name="O'Sullivan O."/>
            <person name="Ritari J."/>
            <person name="Douillard F.P."/>
            <person name="Paul Ross R."/>
            <person name="Yang R."/>
            <person name="Briner A.E."/>
            <person name="Felis G.E."/>
            <person name="de Vos W.M."/>
            <person name="Barrangou R."/>
            <person name="Klaenhammer T.R."/>
            <person name="Caufield P.W."/>
            <person name="Cui Y."/>
            <person name="Zhang H."/>
            <person name="O'Toole P.W."/>
        </authorList>
    </citation>
    <scope>NUCLEOTIDE SEQUENCE [LARGE SCALE GENOMIC DNA]</scope>
    <source>
        <strain evidence="1 2">JCM 17158</strain>
    </source>
</reference>
<evidence type="ECO:0008006" key="3">
    <source>
        <dbReference type="Google" id="ProtNLM"/>
    </source>
</evidence>
<evidence type="ECO:0000313" key="1">
    <source>
        <dbReference type="EMBL" id="KRK72657.1"/>
    </source>
</evidence>
<dbReference type="STRING" id="1291734.FD02_GL001630"/>